<dbReference type="EMBL" id="SNVX01000015">
    <property type="protein sequence ID" value="TDN53624.1"/>
    <property type="molecule type" value="Genomic_DNA"/>
</dbReference>
<evidence type="ECO:0000313" key="1">
    <source>
        <dbReference type="EMBL" id="TDN53624.1"/>
    </source>
</evidence>
<keyword evidence="1" id="KW-0808">Transferase</keyword>
<dbReference type="OrthoDB" id="86584at2"/>
<gene>
    <name evidence="1" type="ORF">EC847_11552</name>
</gene>
<keyword evidence="1" id="KW-0489">Methyltransferase</keyword>
<dbReference type="GO" id="GO:0008168">
    <property type="term" value="F:methyltransferase activity"/>
    <property type="evidence" value="ECO:0007669"/>
    <property type="project" value="UniProtKB-KW"/>
</dbReference>
<protein>
    <submittedName>
        <fullName evidence="1">Lysine-N-methylase</fullName>
    </submittedName>
</protein>
<name>A0A4R6E7V6_SCAGO</name>
<dbReference type="RefSeq" id="WP_133461981.1">
    <property type="nucleotide sequence ID" value="NZ_SNVX01000015.1"/>
</dbReference>
<accession>A0A4R6E7V6</accession>
<dbReference type="GO" id="GO:0032259">
    <property type="term" value="P:methylation"/>
    <property type="evidence" value="ECO:0007669"/>
    <property type="project" value="UniProtKB-KW"/>
</dbReference>
<keyword evidence="2" id="KW-1185">Reference proteome</keyword>
<organism evidence="1 2">
    <name type="scientific">Scandinavium goeteborgense</name>
    <dbReference type="NCBI Taxonomy" id="1851514"/>
    <lineage>
        <taxon>Bacteria</taxon>
        <taxon>Pseudomonadati</taxon>
        <taxon>Pseudomonadota</taxon>
        <taxon>Gammaproteobacteria</taxon>
        <taxon>Enterobacterales</taxon>
        <taxon>Enterobacteriaceae</taxon>
        <taxon>Scandinavium</taxon>
    </lineage>
</organism>
<comment type="caution">
    <text evidence="1">The sequence shown here is derived from an EMBL/GenBank/DDBJ whole genome shotgun (WGS) entry which is preliminary data.</text>
</comment>
<evidence type="ECO:0000313" key="2">
    <source>
        <dbReference type="Proteomes" id="UP000295530"/>
    </source>
</evidence>
<sequence length="315" mass="35865">MPQIDYHQPEFVRHYLSLPDANPERVIALNWAQETRLSLRLDNIATCGALLQKPDAFVLHSEKRDASDDAEALSPRTRLLNQASFDILTLHPLSADIRLYALGILLSFAEKNPGDSDETLALLATLPEKMRDHLQQGVLQTQFQQMPSVPALQRKLISGLAEQEFNWDMLPESQRKQVLPLQISLLALQDENSEALLQQQLAELWETSASASFDTQPWMMENYLLYRLYHDVFPCHEHDSAEQRFLLLNADYFMLKSLFSLWVMDGSALSEDEIVALVAMFEQWRHTPAAQDYYQQLLASPPGGALLSAFSLLVR</sequence>
<dbReference type="AlphaFoldDB" id="A0A4R6E7V6"/>
<proteinExistence type="predicted"/>
<dbReference type="Proteomes" id="UP000295530">
    <property type="component" value="Unassembled WGS sequence"/>
</dbReference>
<reference evidence="1 2" key="1">
    <citation type="submission" date="2019-03" db="EMBL/GenBank/DDBJ databases">
        <title>Genomic analyses of the natural microbiome of Caenorhabditis elegans.</title>
        <authorList>
            <person name="Samuel B."/>
        </authorList>
    </citation>
    <scope>NUCLEOTIDE SEQUENCE [LARGE SCALE GENOMIC DNA]</scope>
    <source>
        <strain evidence="1 2">BIGb0156</strain>
    </source>
</reference>